<gene>
    <name evidence="2" type="ORF">ABUH87_12170</name>
</gene>
<evidence type="ECO:0000313" key="3">
    <source>
        <dbReference type="Proteomes" id="UP001556118"/>
    </source>
</evidence>
<dbReference type="EMBL" id="JBFNXR010000048">
    <property type="protein sequence ID" value="MEW9855895.1"/>
    <property type="molecule type" value="Genomic_DNA"/>
</dbReference>
<evidence type="ECO:0000313" key="2">
    <source>
        <dbReference type="EMBL" id="MEW9855895.1"/>
    </source>
</evidence>
<protein>
    <recommendedName>
        <fullName evidence="4">DUF551 domain-containing protein</fullName>
    </recommendedName>
</protein>
<reference evidence="2 3" key="1">
    <citation type="submission" date="2024-06" db="EMBL/GenBank/DDBJ databases">
        <title>Novosphingobium rhizovicinus M1R2S20.</title>
        <authorList>
            <person name="Sun J.-Q."/>
        </authorList>
    </citation>
    <scope>NUCLEOTIDE SEQUENCE [LARGE SCALE GENOMIC DNA]</scope>
    <source>
        <strain evidence="2 3">M1R2S20</strain>
    </source>
</reference>
<evidence type="ECO:0008006" key="4">
    <source>
        <dbReference type="Google" id="ProtNLM"/>
    </source>
</evidence>
<organism evidence="2 3">
    <name type="scientific">Novosphingobium rhizovicinum</name>
    <dbReference type="NCBI Taxonomy" id="3228928"/>
    <lineage>
        <taxon>Bacteria</taxon>
        <taxon>Pseudomonadati</taxon>
        <taxon>Pseudomonadota</taxon>
        <taxon>Alphaproteobacteria</taxon>
        <taxon>Sphingomonadales</taxon>
        <taxon>Sphingomonadaceae</taxon>
        <taxon>Novosphingobium</taxon>
    </lineage>
</organism>
<proteinExistence type="predicted"/>
<feature type="compositionally biased region" description="Low complexity" evidence="1">
    <location>
        <begin position="92"/>
        <end position="110"/>
    </location>
</feature>
<evidence type="ECO:0000256" key="1">
    <source>
        <dbReference type="SAM" id="MobiDB-lite"/>
    </source>
</evidence>
<comment type="caution">
    <text evidence="2">The sequence shown here is derived from an EMBL/GenBank/DDBJ whole genome shotgun (WGS) entry which is preliminary data.</text>
</comment>
<name>A0ABV3RD50_9SPHN</name>
<accession>A0ABV3RD50</accession>
<feature type="region of interest" description="Disordered" evidence="1">
    <location>
        <begin position="92"/>
        <end position="117"/>
    </location>
</feature>
<dbReference type="RefSeq" id="WP_367774032.1">
    <property type="nucleotide sequence ID" value="NZ_JBFNXR010000048.1"/>
</dbReference>
<dbReference type="Proteomes" id="UP001556118">
    <property type="component" value="Unassembled WGS sequence"/>
</dbReference>
<keyword evidence="3" id="KW-1185">Reference proteome</keyword>
<sequence length="117" mass="12668">MTPSEIDTRLLAAIRAEVGGPMVAKDTLRAVKDTLADLGLMIVPGWRPIESAPNHTHKERILVVGGAWPKPELVLPDGDWWRLRIKQGAKGPPTHWAPLLTPPAALSAEPFETGEVA</sequence>